<accession>A0ABY9F2H0</accession>
<gene>
    <name evidence="1" type="ORF">PSH97_10060</name>
</gene>
<organism evidence="1 2">
    <name type="scientific">Pseudomonas cucumis</name>
    <dbReference type="NCBI Taxonomy" id="2954082"/>
    <lineage>
        <taxon>Bacteria</taxon>
        <taxon>Pseudomonadati</taxon>
        <taxon>Pseudomonadota</taxon>
        <taxon>Gammaproteobacteria</taxon>
        <taxon>Pseudomonadales</taxon>
        <taxon>Pseudomonadaceae</taxon>
        <taxon>Pseudomonas</taxon>
    </lineage>
</organism>
<reference evidence="1 2" key="1">
    <citation type="submission" date="2023-02" db="EMBL/GenBank/DDBJ databases">
        <title>Evolution of Hrp T3SS in non-pathogenic Pseudomonas fluorescens.</title>
        <authorList>
            <person name="Liao K."/>
            <person name="Wei H."/>
            <person name="Gu Y."/>
        </authorList>
    </citation>
    <scope>NUCLEOTIDE SEQUENCE [LARGE SCALE GENOMIC DNA]</scope>
    <source>
        <strain evidence="1 2">FP1935</strain>
    </source>
</reference>
<dbReference type="Proteomes" id="UP001239418">
    <property type="component" value="Chromosome"/>
</dbReference>
<sequence length="63" mass="7136">MFKTLEIAQLLYGRQQQALILLPVSAKWSFDLGWRNAVCMVRKIDDDLESGRGGIDIDQELGL</sequence>
<name>A0ABY9F2H0_9PSED</name>
<dbReference type="RefSeq" id="WP_305449039.1">
    <property type="nucleotide sequence ID" value="NZ_CP117454.1"/>
</dbReference>
<proteinExistence type="predicted"/>
<protein>
    <submittedName>
        <fullName evidence="1">Uncharacterized protein</fullName>
    </submittedName>
</protein>
<evidence type="ECO:0000313" key="1">
    <source>
        <dbReference type="EMBL" id="WLG86831.1"/>
    </source>
</evidence>
<evidence type="ECO:0000313" key="2">
    <source>
        <dbReference type="Proteomes" id="UP001239418"/>
    </source>
</evidence>
<dbReference type="EMBL" id="CP117454">
    <property type="protein sequence ID" value="WLG86831.1"/>
    <property type="molecule type" value="Genomic_DNA"/>
</dbReference>
<keyword evidence="2" id="KW-1185">Reference proteome</keyword>